<organism evidence="2 3">
    <name type="scientific">Pseudokineococcus marinus</name>
    <dbReference type="NCBI Taxonomy" id="351215"/>
    <lineage>
        <taxon>Bacteria</taxon>
        <taxon>Bacillati</taxon>
        <taxon>Actinomycetota</taxon>
        <taxon>Actinomycetes</taxon>
        <taxon>Kineosporiales</taxon>
        <taxon>Kineosporiaceae</taxon>
        <taxon>Pseudokineococcus</taxon>
    </lineage>
</organism>
<feature type="region of interest" description="Disordered" evidence="1">
    <location>
        <begin position="1"/>
        <end position="21"/>
    </location>
</feature>
<protein>
    <recommendedName>
        <fullName evidence="4">Bacteriocin-protection, YdeI or OmpD-Associated</fullName>
    </recommendedName>
</protein>
<evidence type="ECO:0000313" key="2">
    <source>
        <dbReference type="EMBL" id="NNH23509.1"/>
    </source>
</evidence>
<evidence type="ECO:0008006" key="4">
    <source>
        <dbReference type="Google" id="ProtNLM"/>
    </source>
</evidence>
<comment type="caution">
    <text evidence="2">The sequence shown here is derived from an EMBL/GenBank/DDBJ whole genome shotgun (WGS) entry which is preliminary data.</text>
</comment>
<dbReference type="Pfam" id="PF13376">
    <property type="entry name" value="OmdA"/>
    <property type="match status" value="1"/>
</dbReference>
<dbReference type="EMBL" id="JABEMA010000152">
    <property type="protein sequence ID" value="NNH23509.1"/>
    <property type="molecule type" value="Genomic_DNA"/>
</dbReference>
<dbReference type="Proteomes" id="UP000555552">
    <property type="component" value="Unassembled WGS sequence"/>
</dbReference>
<accession>A0A849BJS1</accession>
<proteinExistence type="predicted"/>
<reference evidence="2 3" key="1">
    <citation type="submission" date="2020-05" db="EMBL/GenBank/DDBJ databases">
        <title>MicrobeNet Type strains.</title>
        <authorList>
            <person name="Nicholson A.C."/>
        </authorList>
    </citation>
    <scope>NUCLEOTIDE SEQUENCE [LARGE SCALE GENOMIC DNA]</scope>
    <source>
        <strain evidence="2 3">JCM 14547</strain>
    </source>
</reference>
<dbReference type="AlphaFoldDB" id="A0A849BJS1"/>
<gene>
    <name evidence="2" type="ORF">HLB09_10480</name>
</gene>
<evidence type="ECO:0000256" key="1">
    <source>
        <dbReference type="SAM" id="MobiDB-lite"/>
    </source>
</evidence>
<evidence type="ECO:0000313" key="3">
    <source>
        <dbReference type="Proteomes" id="UP000555552"/>
    </source>
</evidence>
<dbReference type="RefSeq" id="WP_171203321.1">
    <property type="nucleotide sequence ID" value="NZ_BAAANP010000012.1"/>
</dbReference>
<sequence length="207" mass="22279">MTVDPPTSARAPRPRPEQPELTVADAAAWRAWLDEHESTSDGVWLRLARKAAAADGGGPTTLVYAEALEEALCSGWIDGQSRRGDERAYWQRFTPRRARSLWSARNTVAVALLAESGRMRPRGAAEVERAQADGRWDRAYAGPADMVVPEDLQAALDADPAVAAAFAGQPAQDRYAACFRVVTASTPAVRARRVAAVVERLAGGQGE</sequence>
<keyword evidence="3" id="KW-1185">Reference proteome</keyword>
<name>A0A849BJS1_9ACTN</name>